<comment type="caution">
    <text evidence="7">The sequence shown here is derived from an EMBL/GenBank/DDBJ whole genome shotgun (WGS) entry which is preliminary data.</text>
</comment>
<feature type="non-terminal residue" evidence="7">
    <location>
        <position position="125"/>
    </location>
</feature>
<evidence type="ECO:0000313" key="8">
    <source>
        <dbReference type="Proteomes" id="UP000838756"/>
    </source>
</evidence>
<evidence type="ECO:0000256" key="1">
    <source>
        <dbReference type="ARBA" id="ARBA00004370"/>
    </source>
</evidence>
<protein>
    <submittedName>
        <fullName evidence="7">Jg26167 protein</fullName>
    </submittedName>
</protein>
<keyword evidence="3" id="KW-0677">Repeat</keyword>
<dbReference type="AlphaFoldDB" id="A0A8S4QRX2"/>
<dbReference type="GO" id="GO:0051015">
    <property type="term" value="F:actin filament binding"/>
    <property type="evidence" value="ECO:0007669"/>
    <property type="project" value="TreeGrafter"/>
</dbReference>
<dbReference type="GO" id="GO:0034993">
    <property type="term" value="C:meiotic nuclear membrane microtubule tethering complex"/>
    <property type="evidence" value="ECO:0007669"/>
    <property type="project" value="TreeGrafter"/>
</dbReference>
<dbReference type="SUPFAM" id="SSF46966">
    <property type="entry name" value="Spectrin repeat"/>
    <property type="match status" value="1"/>
</dbReference>
<proteinExistence type="predicted"/>
<feature type="chain" id="PRO_5035802706" evidence="6">
    <location>
        <begin position="23"/>
        <end position="125"/>
    </location>
</feature>
<keyword evidence="5" id="KW-0472">Membrane</keyword>
<dbReference type="Proteomes" id="UP000838756">
    <property type="component" value="Unassembled WGS sequence"/>
</dbReference>
<name>A0A8S4QRX2_9NEOP</name>
<dbReference type="GO" id="GO:0005737">
    <property type="term" value="C:cytoplasm"/>
    <property type="evidence" value="ECO:0007669"/>
    <property type="project" value="TreeGrafter"/>
</dbReference>
<evidence type="ECO:0000256" key="6">
    <source>
        <dbReference type="SAM" id="SignalP"/>
    </source>
</evidence>
<dbReference type="InterPro" id="IPR052403">
    <property type="entry name" value="LINC-complex_assoc"/>
</dbReference>
<organism evidence="7 8">
    <name type="scientific">Pararge aegeria aegeria</name>
    <dbReference type="NCBI Taxonomy" id="348720"/>
    <lineage>
        <taxon>Eukaryota</taxon>
        <taxon>Metazoa</taxon>
        <taxon>Ecdysozoa</taxon>
        <taxon>Arthropoda</taxon>
        <taxon>Hexapoda</taxon>
        <taxon>Insecta</taxon>
        <taxon>Pterygota</taxon>
        <taxon>Neoptera</taxon>
        <taxon>Endopterygota</taxon>
        <taxon>Lepidoptera</taxon>
        <taxon>Glossata</taxon>
        <taxon>Ditrysia</taxon>
        <taxon>Papilionoidea</taxon>
        <taxon>Nymphalidae</taxon>
        <taxon>Satyrinae</taxon>
        <taxon>Satyrini</taxon>
        <taxon>Parargina</taxon>
        <taxon>Pararge</taxon>
    </lineage>
</organism>
<dbReference type="GO" id="GO:0007097">
    <property type="term" value="P:nuclear migration"/>
    <property type="evidence" value="ECO:0007669"/>
    <property type="project" value="TreeGrafter"/>
</dbReference>
<dbReference type="OrthoDB" id="6618337at2759"/>
<keyword evidence="8" id="KW-1185">Reference proteome</keyword>
<feature type="non-terminal residue" evidence="7">
    <location>
        <position position="1"/>
    </location>
</feature>
<reference evidence="7" key="1">
    <citation type="submission" date="2022-03" db="EMBL/GenBank/DDBJ databases">
        <authorList>
            <person name="Lindestad O."/>
        </authorList>
    </citation>
    <scope>NUCLEOTIDE SEQUENCE</scope>
</reference>
<accession>A0A8S4QRX2</accession>
<evidence type="ECO:0000256" key="4">
    <source>
        <dbReference type="ARBA" id="ARBA00022989"/>
    </source>
</evidence>
<keyword evidence="4" id="KW-1133">Transmembrane helix</keyword>
<gene>
    <name evidence="7" type="primary">jg26167</name>
    <name evidence="7" type="ORF">PAEG_LOCUS4871</name>
</gene>
<feature type="signal peptide" evidence="6">
    <location>
        <begin position="1"/>
        <end position="22"/>
    </location>
</feature>
<keyword evidence="2" id="KW-0812">Transmembrane</keyword>
<dbReference type="EMBL" id="CAKXAJ010017492">
    <property type="protein sequence ID" value="CAH2216922.1"/>
    <property type="molecule type" value="Genomic_DNA"/>
</dbReference>
<dbReference type="GO" id="GO:0005640">
    <property type="term" value="C:nuclear outer membrane"/>
    <property type="evidence" value="ECO:0007669"/>
    <property type="project" value="TreeGrafter"/>
</dbReference>
<evidence type="ECO:0000313" key="7">
    <source>
        <dbReference type="EMBL" id="CAH2216922.1"/>
    </source>
</evidence>
<sequence length="125" mass="13730">ESLILYLVLSTVIELVAQLAAAERTVRAREPLRLTRPPQELRKDFRRFSELRDELSRAEPRVLALRDAAQLLKGADAQDVCRRLGELRLRLQSLRKLSGVYALKLGAALARHPPAAGAIAAAAAA</sequence>
<dbReference type="Gene3D" id="1.20.58.60">
    <property type="match status" value="1"/>
</dbReference>
<evidence type="ECO:0000256" key="2">
    <source>
        <dbReference type="ARBA" id="ARBA00022692"/>
    </source>
</evidence>
<dbReference type="PANTHER" id="PTHR47535">
    <property type="entry name" value="MUSCLE-SPECIFIC PROTEIN 300 KDA, ISOFORM G"/>
    <property type="match status" value="1"/>
</dbReference>
<evidence type="ECO:0000256" key="3">
    <source>
        <dbReference type="ARBA" id="ARBA00022737"/>
    </source>
</evidence>
<dbReference type="PANTHER" id="PTHR47535:SF10">
    <property type="entry name" value="MUSCLE-SPECIFIC PROTEIN 300 KDA"/>
    <property type="match status" value="1"/>
</dbReference>
<evidence type="ECO:0000256" key="5">
    <source>
        <dbReference type="ARBA" id="ARBA00023136"/>
    </source>
</evidence>
<comment type="subcellular location">
    <subcellularLocation>
        <location evidence="1">Membrane</location>
    </subcellularLocation>
</comment>
<keyword evidence="6" id="KW-0732">Signal</keyword>